<name>A0A6J4MLA3_9BACT</name>
<sequence length="202" mass="21362">RRGGRAPARAPGAARRARAPDARDRLLPAAAGDARVRPRARLHGDAARRGELRERGARREPRVQPVGARPRHGGAAALGARARRGDQERPRRQRGPCGADPRDRGGGVPLPGGAARRDAAAPDAGDLHRQRALHGGERRAGVGPRLRPPGERRGAAERVGADEQRDARAGERAPRRPHAARLREPAAGRAERADHGAAGGAM</sequence>
<evidence type="ECO:0000313" key="2">
    <source>
        <dbReference type="EMBL" id="CAA9361025.1"/>
    </source>
</evidence>
<evidence type="ECO:0000256" key="1">
    <source>
        <dbReference type="SAM" id="MobiDB-lite"/>
    </source>
</evidence>
<proteinExistence type="predicted"/>
<feature type="compositionally biased region" description="Low complexity" evidence="1">
    <location>
        <begin position="1"/>
        <end position="14"/>
    </location>
</feature>
<gene>
    <name evidence="2" type="ORF">AVDCRST_MAG11-4119</name>
</gene>
<reference evidence="2" key="1">
    <citation type="submission" date="2020-02" db="EMBL/GenBank/DDBJ databases">
        <authorList>
            <person name="Meier V. D."/>
        </authorList>
    </citation>
    <scope>NUCLEOTIDE SEQUENCE</scope>
    <source>
        <strain evidence="2">AVDCRST_MAG11</strain>
    </source>
</reference>
<feature type="compositionally biased region" description="Basic and acidic residues" evidence="1">
    <location>
        <begin position="148"/>
        <end position="174"/>
    </location>
</feature>
<feature type="non-terminal residue" evidence="2">
    <location>
        <position position="202"/>
    </location>
</feature>
<feature type="compositionally biased region" description="Basic and acidic residues" evidence="1">
    <location>
        <begin position="42"/>
        <end position="62"/>
    </location>
</feature>
<feature type="non-terminal residue" evidence="2">
    <location>
        <position position="1"/>
    </location>
</feature>
<dbReference type="AlphaFoldDB" id="A0A6J4MLA3"/>
<protein>
    <submittedName>
        <fullName evidence="2">Uncharacterized protein</fullName>
    </submittedName>
</protein>
<accession>A0A6J4MLA3</accession>
<organism evidence="2">
    <name type="scientific">uncultured Gemmatimonadaceae bacterium</name>
    <dbReference type="NCBI Taxonomy" id="246130"/>
    <lineage>
        <taxon>Bacteria</taxon>
        <taxon>Pseudomonadati</taxon>
        <taxon>Gemmatimonadota</taxon>
        <taxon>Gemmatimonadia</taxon>
        <taxon>Gemmatimonadales</taxon>
        <taxon>Gemmatimonadaceae</taxon>
        <taxon>environmental samples</taxon>
    </lineage>
</organism>
<feature type="compositionally biased region" description="Basic and acidic residues" evidence="1">
    <location>
        <begin position="115"/>
        <end position="140"/>
    </location>
</feature>
<feature type="compositionally biased region" description="Basic and acidic residues" evidence="1">
    <location>
        <begin position="181"/>
        <end position="195"/>
    </location>
</feature>
<feature type="region of interest" description="Disordered" evidence="1">
    <location>
        <begin position="1"/>
        <end position="202"/>
    </location>
</feature>
<dbReference type="EMBL" id="CADCTU010000881">
    <property type="protein sequence ID" value="CAA9361025.1"/>
    <property type="molecule type" value="Genomic_DNA"/>
</dbReference>